<gene>
    <name evidence="1" type="ORF">ElyMa_003061700</name>
</gene>
<dbReference type="AlphaFoldDB" id="A0AAV4IEL0"/>
<proteinExistence type="predicted"/>
<dbReference type="Proteomes" id="UP000762676">
    <property type="component" value="Unassembled WGS sequence"/>
</dbReference>
<keyword evidence="2" id="KW-1185">Reference proteome</keyword>
<evidence type="ECO:0008006" key="3">
    <source>
        <dbReference type="Google" id="ProtNLM"/>
    </source>
</evidence>
<evidence type="ECO:0000313" key="2">
    <source>
        <dbReference type="Proteomes" id="UP000762676"/>
    </source>
</evidence>
<accession>A0AAV4IEL0</accession>
<evidence type="ECO:0000313" key="1">
    <source>
        <dbReference type="EMBL" id="GFS10486.1"/>
    </source>
</evidence>
<protein>
    <recommendedName>
        <fullName evidence="3">Reverse transcriptase domain-containing protein</fullName>
    </recommendedName>
</protein>
<comment type="caution">
    <text evidence="1">The sequence shown here is derived from an EMBL/GenBank/DDBJ whole genome shotgun (WGS) entry which is preliminary data.</text>
</comment>
<sequence length="104" mass="11843">MSDVAWAHRWITAEVLNMIDLWAHRWITAEVLNMINAEVNITGIDVSAAFDTINQTKLLEILKDAINKHGLCTIQYLLSRTTIKVKINGTDDPIPFTTNHREID</sequence>
<dbReference type="EMBL" id="BMAT01006341">
    <property type="protein sequence ID" value="GFS10486.1"/>
    <property type="molecule type" value="Genomic_DNA"/>
</dbReference>
<name>A0AAV4IEL0_9GAST</name>
<reference evidence="1 2" key="1">
    <citation type="journal article" date="2021" name="Elife">
        <title>Chloroplast acquisition without the gene transfer in kleptoplastic sea slugs, Plakobranchus ocellatus.</title>
        <authorList>
            <person name="Maeda T."/>
            <person name="Takahashi S."/>
            <person name="Yoshida T."/>
            <person name="Shimamura S."/>
            <person name="Takaki Y."/>
            <person name="Nagai Y."/>
            <person name="Toyoda A."/>
            <person name="Suzuki Y."/>
            <person name="Arimoto A."/>
            <person name="Ishii H."/>
            <person name="Satoh N."/>
            <person name="Nishiyama T."/>
            <person name="Hasebe M."/>
            <person name="Maruyama T."/>
            <person name="Minagawa J."/>
            <person name="Obokata J."/>
            <person name="Shigenobu S."/>
        </authorList>
    </citation>
    <scope>NUCLEOTIDE SEQUENCE [LARGE SCALE GENOMIC DNA]</scope>
</reference>
<organism evidence="1 2">
    <name type="scientific">Elysia marginata</name>
    <dbReference type="NCBI Taxonomy" id="1093978"/>
    <lineage>
        <taxon>Eukaryota</taxon>
        <taxon>Metazoa</taxon>
        <taxon>Spiralia</taxon>
        <taxon>Lophotrochozoa</taxon>
        <taxon>Mollusca</taxon>
        <taxon>Gastropoda</taxon>
        <taxon>Heterobranchia</taxon>
        <taxon>Euthyneura</taxon>
        <taxon>Panpulmonata</taxon>
        <taxon>Sacoglossa</taxon>
        <taxon>Placobranchoidea</taxon>
        <taxon>Plakobranchidae</taxon>
        <taxon>Elysia</taxon>
    </lineage>
</organism>